<accession>A0A1Y2JE71</accession>
<dbReference type="InterPro" id="IPR000362">
    <property type="entry name" value="Fumarate_lyase_fam"/>
</dbReference>
<keyword evidence="5" id="KW-0456">Lyase</keyword>
<dbReference type="EMBL" id="NAFL01000276">
    <property type="protein sequence ID" value="OSJ26568.1"/>
    <property type="molecule type" value="Genomic_DNA"/>
</dbReference>
<keyword evidence="4" id="KW-0055">Arginine biosynthesis</keyword>
<feature type="domain" description="Argininosuccinate lyase C-terminal" evidence="7">
    <location>
        <begin position="378"/>
        <end position="449"/>
    </location>
</feature>
<protein>
    <recommendedName>
        <fullName evidence="3">argininosuccinate lyase</fullName>
        <ecNumber evidence="3">4.3.2.1</ecNumber>
    </recommendedName>
</protein>
<organism evidence="8 9">
    <name type="scientific">Bradyrhizobium japonicum</name>
    <dbReference type="NCBI Taxonomy" id="375"/>
    <lineage>
        <taxon>Bacteria</taxon>
        <taxon>Pseudomonadati</taxon>
        <taxon>Pseudomonadota</taxon>
        <taxon>Alphaproteobacteria</taxon>
        <taxon>Hyphomicrobiales</taxon>
        <taxon>Nitrobacteraceae</taxon>
        <taxon>Bradyrhizobium</taxon>
    </lineage>
</organism>
<dbReference type="InterPro" id="IPR024083">
    <property type="entry name" value="Fumarase/histidase_N"/>
</dbReference>
<evidence type="ECO:0000313" key="8">
    <source>
        <dbReference type="EMBL" id="OSJ26568.1"/>
    </source>
</evidence>
<dbReference type="PRINTS" id="PR00149">
    <property type="entry name" value="FUMRATELYASE"/>
</dbReference>
<dbReference type="Gene3D" id="1.20.200.10">
    <property type="entry name" value="Fumarase/aspartase (Central domain)"/>
    <property type="match status" value="1"/>
</dbReference>
<evidence type="ECO:0000256" key="3">
    <source>
        <dbReference type="ARBA" id="ARBA00012338"/>
    </source>
</evidence>
<dbReference type="PANTHER" id="PTHR43814">
    <property type="entry name" value="ARGININOSUCCINATE LYASE"/>
    <property type="match status" value="1"/>
</dbReference>
<comment type="caution">
    <text evidence="8">The sequence shown here is derived from an EMBL/GenBank/DDBJ whole genome shotgun (WGS) entry which is preliminary data.</text>
</comment>
<keyword evidence="4" id="KW-0028">Amino-acid biosynthesis</keyword>
<dbReference type="Gene3D" id="1.10.275.10">
    <property type="entry name" value="Fumarase/aspartase (N-terminal domain)"/>
    <property type="match status" value="1"/>
</dbReference>
<evidence type="ECO:0000256" key="1">
    <source>
        <dbReference type="ARBA" id="ARBA00000985"/>
    </source>
</evidence>
<dbReference type="RefSeq" id="WP_085403760.1">
    <property type="nucleotide sequence ID" value="NZ_NAFL01000276.1"/>
</dbReference>
<dbReference type="Pfam" id="PF00206">
    <property type="entry name" value="Lyase_1"/>
    <property type="match status" value="1"/>
</dbReference>
<evidence type="ECO:0000256" key="4">
    <source>
        <dbReference type="ARBA" id="ARBA00022571"/>
    </source>
</evidence>
<dbReference type="InterPro" id="IPR008948">
    <property type="entry name" value="L-Aspartase-like"/>
</dbReference>
<dbReference type="GO" id="GO:0004056">
    <property type="term" value="F:argininosuccinate lyase activity"/>
    <property type="evidence" value="ECO:0007669"/>
    <property type="project" value="UniProtKB-EC"/>
</dbReference>
<dbReference type="UniPathway" id="UPA00068">
    <property type="reaction ID" value="UER00114"/>
</dbReference>
<evidence type="ECO:0000313" key="9">
    <source>
        <dbReference type="Proteomes" id="UP000193335"/>
    </source>
</evidence>
<gene>
    <name evidence="8" type="ORF">BSZ19_35465</name>
</gene>
<dbReference type="PRINTS" id="PR00145">
    <property type="entry name" value="ARGSUCLYASE"/>
</dbReference>
<proteinExistence type="predicted"/>
<dbReference type="AlphaFoldDB" id="A0A1Y2JE71"/>
<dbReference type="InterPro" id="IPR022761">
    <property type="entry name" value="Fumarate_lyase_N"/>
</dbReference>
<dbReference type="Proteomes" id="UP000193335">
    <property type="component" value="Unassembled WGS sequence"/>
</dbReference>
<evidence type="ECO:0000256" key="2">
    <source>
        <dbReference type="ARBA" id="ARBA00004941"/>
    </source>
</evidence>
<dbReference type="GO" id="GO:0042450">
    <property type="term" value="P:L-arginine biosynthetic process via ornithine"/>
    <property type="evidence" value="ECO:0007669"/>
    <property type="project" value="InterPro"/>
</dbReference>
<feature type="domain" description="Fumarate lyase N-terminal" evidence="6">
    <location>
        <begin position="111"/>
        <end position="313"/>
    </location>
</feature>
<dbReference type="EC" id="4.3.2.1" evidence="3"/>
<dbReference type="Gene3D" id="1.10.40.30">
    <property type="entry name" value="Fumarase/aspartase (C-terminal domain)"/>
    <property type="match status" value="1"/>
</dbReference>
<dbReference type="InterPro" id="IPR009049">
    <property type="entry name" value="Argininosuccinate_lyase"/>
</dbReference>
<evidence type="ECO:0000256" key="5">
    <source>
        <dbReference type="ARBA" id="ARBA00023239"/>
    </source>
</evidence>
<dbReference type="SUPFAM" id="SSF48557">
    <property type="entry name" value="L-aspartase-like"/>
    <property type="match status" value="1"/>
</dbReference>
<comment type="catalytic activity">
    <reaction evidence="1">
        <text>2-(N(omega)-L-arginino)succinate = fumarate + L-arginine</text>
        <dbReference type="Rhea" id="RHEA:24020"/>
        <dbReference type="ChEBI" id="CHEBI:29806"/>
        <dbReference type="ChEBI" id="CHEBI:32682"/>
        <dbReference type="ChEBI" id="CHEBI:57472"/>
        <dbReference type="EC" id="4.3.2.1"/>
    </reaction>
</comment>
<sequence length="507" mass="54688">MTNASSEAAESSARVLELDSRLNHAPSRRLVEAAFAEDLAAQAGLASALDWVDIAHTLTLAREGMTPAAPARELLAALRQLEATSECPPWRAEDGDLYTNREAWLVERTPAAGWLGMARARREALTTAFHMTVREKIIVLALELIEAAKIFVAHAKTHRFTIMSDYTYLQAAQPTTFGHYLLGFVSPMLRDLDRLDGLYARFNLSPAGIGSSNGSLTFQNRAELARRLGFAAPVAHARDAMWQSDLAIEALSNAVTCVVSTDRLAEDLMVFTTGEFGTVRLSDCHSRASKIMPNKRNPFALAYVRGAANRLIGLQAAMAAAARTPSGQMDNRMQAYEAVPQALGMAARVVGLMGEVVAELSVDRSRAVSGLKDREVCAADLAERLTVAIGIDYRAAHRSVGRMMRQLADRGRSLGDVSADEVAASVDRPDAVAEIAGVLALALDLDACVSARGDVGGCAAEEVLRLANSHAEWMAATKSIWCDRQIGLRRAKNQLDAEVSGFLREVS</sequence>
<dbReference type="GO" id="GO:0005829">
    <property type="term" value="C:cytosol"/>
    <property type="evidence" value="ECO:0007669"/>
    <property type="project" value="TreeGrafter"/>
</dbReference>
<dbReference type="PANTHER" id="PTHR43814:SF1">
    <property type="entry name" value="ARGININOSUCCINATE LYASE"/>
    <property type="match status" value="1"/>
</dbReference>
<evidence type="ECO:0000259" key="7">
    <source>
        <dbReference type="Pfam" id="PF14698"/>
    </source>
</evidence>
<comment type="pathway">
    <text evidence="2">Amino-acid biosynthesis; L-arginine biosynthesis; L-arginine from L-ornithine and carbamoyl phosphate: step 3/3.</text>
</comment>
<dbReference type="InterPro" id="IPR029419">
    <property type="entry name" value="Arg_succ_lyase_C"/>
</dbReference>
<reference evidence="8 9" key="1">
    <citation type="submission" date="2017-03" db="EMBL/GenBank/DDBJ databases">
        <title>Whole genome sequences of fourteen strains of Bradyrhizobium canariense and one strain of Bradyrhizobium japonicum isolated from Lupinus (Papilionoideae: Genisteae) species in Algeria.</title>
        <authorList>
            <person name="Crovadore J."/>
            <person name="Chekireb D."/>
            <person name="Brachmann A."/>
            <person name="Chablais R."/>
            <person name="Cochard B."/>
            <person name="Lefort F."/>
        </authorList>
    </citation>
    <scope>NUCLEOTIDE SEQUENCE [LARGE SCALE GENOMIC DNA]</scope>
    <source>
        <strain evidence="8 9">UBMA197</strain>
    </source>
</reference>
<evidence type="ECO:0000259" key="6">
    <source>
        <dbReference type="Pfam" id="PF00206"/>
    </source>
</evidence>
<name>A0A1Y2JE71_BRAJP</name>
<dbReference type="Pfam" id="PF14698">
    <property type="entry name" value="ASL_C2"/>
    <property type="match status" value="1"/>
</dbReference>